<evidence type="ECO:0000256" key="1">
    <source>
        <dbReference type="SAM" id="MobiDB-lite"/>
    </source>
</evidence>
<dbReference type="AlphaFoldDB" id="A0A9D4Y9C5"/>
<reference evidence="2 3" key="1">
    <citation type="journal article" date="2022" name="Nat. Genet.">
        <title>Improved pea reference genome and pan-genome highlight genomic features and evolutionary characteristics.</title>
        <authorList>
            <person name="Yang T."/>
            <person name="Liu R."/>
            <person name="Luo Y."/>
            <person name="Hu S."/>
            <person name="Wang D."/>
            <person name="Wang C."/>
            <person name="Pandey M.K."/>
            <person name="Ge S."/>
            <person name="Xu Q."/>
            <person name="Li N."/>
            <person name="Li G."/>
            <person name="Huang Y."/>
            <person name="Saxena R.K."/>
            <person name="Ji Y."/>
            <person name="Li M."/>
            <person name="Yan X."/>
            <person name="He Y."/>
            <person name="Liu Y."/>
            <person name="Wang X."/>
            <person name="Xiang C."/>
            <person name="Varshney R.K."/>
            <person name="Ding H."/>
            <person name="Gao S."/>
            <person name="Zong X."/>
        </authorList>
    </citation>
    <scope>NUCLEOTIDE SEQUENCE [LARGE SCALE GENOMIC DNA]</scope>
    <source>
        <strain evidence="2 3">cv. Zhongwan 6</strain>
    </source>
</reference>
<organism evidence="2 3">
    <name type="scientific">Pisum sativum</name>
    <name type="common">Garden pea</name>
    <name type="synonym">Lathyrus oleraceus</name>
    <dbReference type="NCBI Taxonomy" id="3888"/>
    <lineage>
        <taxon>Eukaryota</taxon>
        <taxon>Viridiplantae</taxon>
        <taxon>Streptophyta</taxon>
        <taxon>Embryophyta</taxon>
        <taxon>Tracheophyta</taxon>
        <taxon>Spermatophyta</taxon>
        <taxon>Magnoliopsida</taxon>
        <taxon>eudicotyledons</taxon>
        <taxon>Gunneridae</taxon>
        <taxon>Pentapetalae</taxon>
        <taxon>rosids</taxon>
        <taxon>fabids</taxon>
        <taxon>Fabales</taxon>
        <taxon>Fabaceae</taxon>
        <taxon>Papilionoideae</taxon>
        <taxon>50 kb inversion clade</taxon>
        <taxon>NPAAA clade</taxon>
        <taxon>Hologalegina</taxon>
        <taxon>IRL clade</taxon>
        <taxon>Fabeae</taxon>
        <taxon>Lathyrus</taxon>
    </lineage>
</organism>
<feature type="compositionally biased region" description="Basic and acidic residues" evidence="1">
    <location>
        <begin position="108"/>
        <end position="126"/>
    </location>
</feature>
<feature type="region of interest" description="Disordered" evidence="1">
    <location>
        <begin position="99"/>
        <end position="129"/>
    </location>
</feature>
<accession>A0A9D4Y9C5</accession>
<keyword evidence="3" id="KW-1185">Reference proteome</keyword>
<proteinExistence type="predicted"/>
<evidence type="ECO:0000313" key="2">
    <source>
        <dbReference type="EMBL" id="KAI5434178.1"/>
    </source>
</evidence>
<dbReference type="Proteomes" id="UP001058974">
    <property type="component" value="Chromosome 2"/>
</dbReference>
<protein>
    <submittedName>
        <fullName evidence="2">Uncharacterized protein</fullName>
    </submittedName>
</protein>
<evidence type="ECO:0000313" key="3">
    <source>
        <dbReference type="Proteomes" id="UP001058974"/>
    </source>
</evidence>
<dbReference type="Gramene" id="Psat02G0114900-T1">
    <property type="protein sequence ID" value="KAI5434178.1"/>
    <property type="gene ID" value="KIW84_021149"/>
</dbReference>
<sequence length="143" mass="16681">MNVVFRFQDVAETMNDEVPALDHIVFEKIIKEETTKGVWDKLKNLYGGNEKLKSVKLQMVEVLQASLEAHEMRLEKRNSVREKVVEQAMQARFTKMFGKEKLKLRKNHANDDKSRKNSKNHFDSIKKVMGNKYSGKKVDVKEV</sequence>
<gene>
    <name evidence="2" type="ORF">KIW84_021149</name>
</gene>
<comment type="caution">
    <text evidence="2">The sequence shown here is derived from an EMBL/GenBank/DDBJ whole genome shotgun (WGS) entry which is preliminary data.</text>
</comment>
<name>A0A9D4Y9C5_PEA</name>
<dbReference type="EMBL" id="JAMSHJ010000002">
    <property type="protein sequence ID" value="KAI5434178.1"/>
    <property type="molecule type" value="Genomic_DNA"/>
</dbReference>